<name>A0A6A6ZI81_9PLEO</name>
<reference evidence="1" key="1">
    <citation type="journal article" date="2020" name="Stud. Mycol.">
        <title>101 Dothideomycetes genomes: a test case for predicting lifestyles and emergence of pathogens.</title>
        <authorList>
            <person name="Haridas S."/>
            <person name="Albert R."/>
            <person name="Binder M."/>
            <person name="Bloem J."/>
            <person name="Labutti K."/>
            <person name="Salamov A."/>
            <person name="Andreopoulos B."/>
            <person name="Baker S."/>
            <person name="Barry K."/>
            <person name="Bills G."/>
            <person name="Bluhm B."/>
            <person name="Cannon C."/>
            <person name="Castanera R."/>
            <person name="Culley D."/>
            <person name="Daum C."/>
            <person name="Ezra D."/>
            <person name="Gonzalez J."/>
            <person name="Henrissat B."/>
            <person name="Kuo A."/>
            <person name="Liang C."/>
            <person name="Lipzen A."/>
            <person name="Lutzoni F."/>
            <person name="Magnuson J."/>
            <person name="Mondo S."/>
            <person name="Nolan M."/>
            <person name="Ohm R."/>
            <person name="Pangilinan J."/>
            <person name="Park H.-J."/>
            <person name="Ramirez L."/>
            <person name="Alfaro M."/>
            <person name="Sun H."/>
            <person name="Tritt A."/>
            <person name="Yoshinaga Y."/>
            <person name="Zwiers L.-H."/>
            <person name="Turgeon B."/>
            <person name="Goodwin S."/>
            <person name="Spatafora J."/>
            <person name="Crous P."/>
            <person name="Grigoriev I."/>
        </authorList>
    </citation>
    <scope>NUCLEOTIDE SEQUENCE</scope>
    <source>
        <strain evidence="1">CBS 113818</strain>
    </source>
</reference>
<evidence type="ECO:0000313" key="1">
    <source>
        <dbReference type="EMBL" id="KAF2820750.1"/>
    </source>
</evidence>
<dbReference type="EMBL" id="MU006240">
    <property type="protein sequence ID" value="KAF2820750.1"/>
    <property type="molecule type" value="Genomic_DNA"/>
</dbReference>
<evidence type="ECO:0000313" key="2">
    <source>
        <dbReference type="Proteomes" id="UP000799424"/>
    </source>
</evidence>
<sequence length="149" mass="16707">MRASWQSSALGLSRIGRLCESSQPRTSLATPSQVANACYLRAGYRICKLGILRKLIRNRYNCVWILLSGNLLNCFRSILVHDIGRIVLIKRPLCILNLGIPPTSIWSPLIILQDGHISVEADQCESPIVLVTRVRHFSTKEVQVESPSR</sequence>
<protein>
    <submittedName>
        <fullName evidence="1">Uncharacterized protein</fullName>
    </submittedName>
</protein>
<organism evidence="1 2">
    <name type="scientific">Ophiobolus disseminans</name>
    <dbReference type="NCBI Taxonomy" id="1469910"/>
    <lineage>
        <taxon>Eukaryota</taxon>
        <taxon>Fungi</taxon>
        <taxon>Dikarya</taxon>
        <taxon>Ascomycota</taxon>
        <taxon>Pezizomycotina</taxon>
        <taxon>Dothideomycetes</taxon>
        <taxon>Pleosporomycetidae</taxon>
        <taxon>Pleosporales</taxon>
        <taxon>Pleosporineae</taxon>
        <taxon>Phaeosphaeriaceae</taxon>
        <taxon>Ophiobolus</taxon>
    </lineage>
</organism>
<gene>
    <name evidence="1" type="ORF">CC86DRAFT_117544</name>
</gene>
<accession>A0A6A6ZI81</accession>
<dbReference type="Proteomes" id="UP000799424">
    <property type="component" value="Unassembled WGS sequence"/>
</dbReference>
<keyword evidence="2" id="KW-1185">Reference proteome</keyword>
<dbReference type="AlphaFoldDB" id="A0A6A6ZI81"/>
<proteinExistence type="predicted"/>